<proteinExistence type="predicted"/>
<dbReference type="EMBL" id="GEDG01034704">
    <property type="protein sequence ID" value="JAP09601.1"/>
    <property type="molecule type" value="Transcribed_RNA"/>
</dbReference>
<protein>
    <submittedName>
        <fullName evidence="1">Putative ovule protein</fullName>
    </submittedName>
</protein>
<sequence>VQYLLKLPVQYKSNSLFRNIILNDKDSCQNHQTFRSSQKFIIHEGIQLPEIGKAHKYSSTTIYP</sequence>
<dbReference type="AlphaFoldDB" id="A0A0V0GMX6"/>
<accession>A0A0V0GMX6</accession>
<name>A0A0V0GMX6_SOLCH</name>
<organism evidence="1">
    <name type="scientific">Solanum chacoense</name>
    <name type="common">Chaco potato</name>
    <dbReference type="NCBI Taxonomy" id="4108"/>
    <lineage>
        <taxon>Eukaryota</taxon>
        <taxon>Viridiplantae</taxon>
        <taxon>Streptophyta</taxon>
        <taxon>Embryophyta</taxon>
        <taxon>Tracheophyta</taxon>
        <taxon>Spermatophyta</taxon>
        <taxon>Magnoliopsida</taxon>
        <taxon>eudicotyledons</taxon>
        <taxon>Gunneridae</taxon>
        <taxon>Pentapetalae</taxon>
        <taxon>asterids</taxon>
        <taxon>lamiids</taxon>
        <taxon>Solanales</taxon>
        <taxon>Solanaceae</taxon>
        <taxon>Solanoideae</taxon>
        <taxon>Solaneae</taxon>
        <taxon>Solanum</taxon>
    </lineage>
</organism>
<reference evidence="1" key="1">
    <citation type="submission" date="2015-12" db="EMBL/GenBank/DDBJ databases">
        <title>Gene expression during late stages of embryo sac development: a critical building block for successful pollen-pistil interactions.</title>
        <authorList>
            <person name="Liu Y."/>
            <person name="Joly V."/>
            <person name="Sabar M."/>
            <person name="Matton D.P."/>
        </authorList>
    </citation>
    <scope>NUCLEOTIDE SEQUENCE</scope>
</reference>
<evidence type="ECO:0000313" key="1">
    <source>
        <dbReference type="EMBL" id="JAP09601.1"/>
    </source>
</evidence>
<feature type="non-terminal residue" evidence="1">
    <location>
        <position position="1"/>
    </location>
</feature>